<dbReference type="Pfam" id="PF13439">
    <property type="entry name" value="Glyco_transf_4"/>
    <property type="match status" value="1"/>
</dbReference>
<organism evidence="3 4">
    <name type="scientific">Thalassoglobus polymorphus</name>
    <dbReference type="NCBI Taxonomy" id="2527994"/>
    <lineage>
        <taxon>Bacteria</taxon>
        <taxon>Pseudomonadati</taxon>
        <taxon>Planctomycetota</taxon>
        <taxon>Planctomycetia</taxon>
        <taxon>Planctomycetales</taxon>
        <taxon>Planctomycetaceae</taxon>
        <taxon>Thalassoglobus</taxon>
    </lineage>
</organism>
<name>A0A517QJU5_9PLAN</name>
<reference evidence="3 4" key="1">
    <citation type="submission" date="2019-02" db="EMBL/GenBank/DDBJ databases">
        <title>Deep-cultivation of Planctomycetes and their phenomic and genomic characterization uncovers novel biology.</title>
        <authorList>
            <person name="Wiegand S."/>
            <person name="Jogler M."/>
            <person name="Boedeker C."/>
            <person name="Pinto D."/>
            <person name="Vollmers J."/>
            <person name="Rivas-Marin E."/>
            <person name="Kohn T."/>
            <person name="Peeters S.H."/>
            <person name="Heuer A."/>
            <person name="Rast P."/>
            <person name="Oberbeckmann S."/>
            <person name="Bunk B."/>
            <person name="Jeske O."/>
            <person name="Meyerdierks A."/>
            <person name="Storesund J.E."/>
            <person name="Kallscheuer N."/>
            <person name="Luecker S."/>
            <person name="Lage O.M."/>
            <person name="Pohl T."/>
            <person name="Merkel B.J."/>
            <person name="Hornburger P."/>
            <person name="Mueller R.-W."/>
            <person name="Bruemmer F."/>
            <person name="Labrenz M."/>
            <person name="Spormann A.M."/>
            <person name="Op den Camp H."/>
            <person name="Overmann J."/>
            <person name="Amann R."/>
            <person name="Jetten M.S.M."/>
            <person name="Mascher T."/>
            <person name="Medema M.H."/>
            <person name="Devos D.P."/>
            <person name="Kaster A.-K."/>
            <person name="Ovreas L."/>
            <person name="Rohde M."/>
            <person name="Galperin M.Y."/>
            <person name="Jogler C."/>
        </authorList>
    </citation>
    <scope>NUCLEOTIDE SEQUENCE [LARGE SCALE GENOMIC DNA]</scope>
    <source>
        <strain evidence="3 4">Mal48</strain>
    </source>
</reference>
<dbReference type="GO" id="GO:0016757">
    <property type="term" value="F:glycosyltransferase activity"/>
    <property type="evidence" value="ECO:0007669"/>
    <property type="project" value="UniProtKB-KW"/>
</dbReference>
<feature type="domain" description="Glycosyl transferase family 1" evidence="1">
    <location>
        <begin position="196"/>
        <end position="358"/>
    </location>
</feature>
<accession>A0A517QJU5</accession>
<evidence type="ECO:0000313" key="3">
    <source>
        <dbReference type="EMBL" id="QDT31874.1"/>
    </source>
</evidence>
<dbReference type="EMBL" id="CP036267">
    <property type="protein sequence ID" value="QDT31874.1"/>
    <property type="molecule type" value="Genomic_DNA"/>
</dbReference>
<keyword evidence="3" id="KW-0328">Glycosyltransferase</keyword>
<dbReference type="OrthoDB" id="9804196at2"/>
<sequence>MFKDELLEKDEFHPRETSPVRIAFCITELDPGGAEWALFHIVSRLDRTKWTPQVYCLSSGGGLVSRFEEQGVPVKCFGAKSRRDLKVFRWLEAELRKFSPEIVQGFLFHGNIVSRIAGSRAKVPIRLAGHRVAEREKRWHLWIDRLTKKLVQHHVCVSSGVAQFLLKKLRIEASQLTVIPNGIDPNIKLGDFGGLREELGLGSQTRMILAVGRLHRQKGFKTLLEAFRKNAQEWTDAHLVIVGEGAERGSIEAFVERYSLYDRVTLTGFRPDIPELMSEADLFVLSSLWEGMPNVVLQAMLMQLPVIATDVEGVADLITNGVSGCIVKPGSVKELRTAMQDFLADDTTAQEMAKKAKAVVVKEFTWDRVAREYDQLYQSLIEKV</sequence>
<dbReference type="SUPFAM" id="SSF53756">
    <property type="entry name" value="UDP-Glycosyltransferase/glycogen phosphorylase"/>
    <property type="match status" value="1"/>
</dbReference>
<proteinExistence type="predicted"/>
<keyword evidence="4" id="KW-1185">Reference proteome</keyword>
<dbReference type="Pfam" id="PF00534">
    <property type="entry name" value="Glycos_transf_1"/>
    <property type="match status" value="1"/>
</dbReference>
<evidence type="ECO:0000313" key="4">
    <source>
        <dbReference type="Proteomes" id="UP000315724"/>
    </source>
</evidence>
<evidence type="ECO:0000259" key="1">
    <source>
        <dbReference type="Pfam" id="PF00534"/>
    </source>
</evidence>
<feature type="domain" description="Glycosyltransferase subfamily 4-like N-terminal" evidence="2">
    <location>
        <begin position="31"/>
        <end position="186"/>
    </location>
</feature>
<dbReference type="RefSeq" id="WP_145196782.1">
    <property type="nucleotide sequence ID" value="NZ_CP036267.1"/>
</dbReference>
<dbReference type="EC" id="2.4.1.301" evidence="3"/>
<dbReference type="Gene3D" id="3.40.50.2000">
    <property type="entry name" value="Glycogen Phosphorylase B"/>
    <property type="match status" value="2"/>
</dbReference>
<dbReference type="AlphaFoldDB" id="A0A517QJU5"/>
<dbReference type="InterPro" id="IPR028098">
    <property type="entry name" value="Glyco_trans_4-like_N"/>
</dbReference>
<dbReference type="InterPro" id="IPR001296">
    <property type="entry name" value="Glyco_trans_1"/>
</dbReference>
<evidence type="ECO:0000259" key="2">
    <source>
        <dbReference type="Pfam" id="PF13439"/>
    </source>
</evidence>
<dbReference type="PANTHER" id="PTHR12526:SF630">
    <property type="entry name" value="GLYCOSYLTRANSFERASE"/>
    <property type="match status" value="1"/>
</dbReference>
<protein>
    <submittedName>
        <fullName evidence="3">Alpha-D-kanosaminyltransferase</fullName>
        <ecNumber evidence="3">2.4.1.301</ecNumber>
    </submittedName>
</protein>
<gene>
    <name evidence="3" type="primary">kanE_1</name>
    <name evidence="3" type="ORF">Mal48_11100</name>
</gene>
<keyword evidence="3" id="KW-0808">Transferase</keyword>
<dbReference type="KEGG" id="tpol:Mal48_11100"/>
<dbReference type="PANTHER" id="PTHR12526">
    <property type="entry name" value="GLYCOSYLTRANSFERASE"/>
    <property type="match status" value="1"/>
</dbReference>
<dbReference type="Proteomes" id="UP000315724">
    <property type="component" value="Chromosome"/>
</dbReference>